<dbReference type="InterPro" id="IPR053714">
    <property type="entry name" value="Iso_Racemase_Enz_sf"/>
</dbReference>
<sequence length="247" mass="25686">MVVTTQSSTAEPVSRPRRLLLINPNTTVALTHDVTRQMESVLPSNVVVESMTARFGAAYIASEAGHAVAAHAALDAWTIALRQQPAPDAVIIGCFGDPGLFALREIAPCRVTGLAEAALMEAATHGTCAVITGGHAWGPILKRLLPTLTHGDAVRDIHTVELDGAALHAAPNAAERIVLDACASVLRHTRVDAIVLGGAGLGGLAQRLQDHVSVPLVDSVIAAARQVWHAPSAGHAVLPDWLGEIAV</sequence>
<dbReference type="Pfam" id="PF01177">
    <property type="entry name" value="Asp_Glu_race"/>
    <property type="match status" value="1"/>
</dbReference>
<evidence type="ECO:0000313" key="2">
    <source>
        <dbReference type="EMBL" id="MCO5400644.1"/>
    </source>
</evidence>
<name>A0ABT1AR14_9RALS</name>
<dbReference type="Gene3D" id="3.40.50.12500">
    <property type="match status" value="1"/>
</dbReference>
<dbReference type="InterPro" id="IPR015942">
    <property type="entry name" value="Asp/Glu/hydantoin_racemase"/>
</dbReference>
<proteinExistence type="inferred from homology"/>
<dbReference type="RefSeq" id="WP_252683251.1">
    <property type="nucleotide sequence ID" value="NZ_JAMXHT010000007.1"/>
</dbReference>
<dbReference type="PANTHER" id="PTHR28047">
    <property type="entry name" value="PROTEIN DCG1"/>
    <property type="match status" value="1"/>
</dbReference>
<dbReference type="InterPro" id="IPR052186">
    <property type="entry name" value="Hydantoin_racemase-like"/>
</dbReference>
<keyword evidence="3" id="KW-1185">Reference proteome</keyword>
<evidence type="ECO:0000256" key="1">
    <source>
        <dbReference type="ARBA" id="ARBA00038414"/>
    </source>
</evidence>
<dbReference type="PANTHER" id="PTHR28047:SF5">
    <property type="entry name" value="PROTEIN DCG1"/>
    <property type="match status" value="1"/>
</dbReference>
<evidence type="ECO:0000313" key="3">
    <source>
        <dbReference type="Proteomes" id="UP001162811"/>
    </source>
</evidence>
<accession>A0ABT1AR14</accession>
<comment type="similarity">
    <text evidence="1">Belongs to the HyuE racemase family.</text>
</comment>
<reference evidence="2" key="1">
    <citation type="submission" date="2022-06" db="EMBL/GenBank/DDBJ databases">
        <authorList>
            <person name="Lu C.-H."/>
        </authorList>
    </citation>
    <scope>NUCLEOTIDE SEQUENCE</scope>
    <source>
        <strain evidence="2">21MJYT02-11</strain>
    </source>
</reference>
<dbReference type="Proteomes" id="UP001162811">
    <property type="component" value="Unassembled WGS sequence"/>
</dbReference>
<comment type="caution">
    <text evidence="2">The sequence shown here is derived from an EMBL/GenBank/DDBJ whole genome shotgun (WGS) entry which is preliminary data.</text>
</comment>
<organism evidence="2 3">
    <name type="scientific">Ralstonia soli</name>
    <dbReference type="NCBI Taxonomy" id="2953896"/>
    <lineage>
        <taxon>Bacteria</taxon>
        <taxon>Pseudomonadati</taxon>
        <taxon>Pseudomonadota</taxon>
        <taxon>Betaproteobacteria</taxon>
        <taxon>Burkholderiales</taxon>
        <taxon>Burkholderiaceae</taxon>
        <taxon>Ralstonia</taxon>
    </lineage>
</organism>
<gene>
    <name evidence="2" type="ORF">NG900_20795</name>
</gene>
<dbReference type="EMBL" id="JAMXHT010000007">
    <property type="protein sequence ID" value="MCO5400644.1"/>
    <property type="molecule type" value="Genomic_DNA"/>
</dbReference>
<protein>
    <submittedName>
        <fullName evidence="2">Aspartate/glutamate racemase family protein</fullName>
    </submittedName>
</protein>
<reference evidence="2" key="2">
    <citation type="journal article" date="2023" name="Front. Microbiol.">
        <title>Ralstonia chuxiongensis sp. nov., Ralstonia mojiangensis sp. nov., and Ralstonia soli sp. nov., isolated from tobacco fields, are three novel species in the family Burkholderiaceae.</title>
        <authorList>
            <person name="Lu C.H."/>
            <person name="Zhang Y.Y."/>
            <person name="Jiang N."/>
            <person name="Chen W."/>
            <person name="Shao X."/>
            <person name="Zhao Z.M."/>
            <person name="Lu W.L."/>
            <person name="Hu X."/>
            <person name="Xi Y.X."/>
            <person name="Zou S.Y."/>
            <person name="Wei Q.J."/>
            <person name="Lin Z.L."/>
            <person name="Gong L."/>
            <person name="Gai X.T."/>
            <person name="Zhang L.Q."/>
            <person name="Li J.Y."/>
            <person name="Jin Y."/>
            <person name="Xia Z.Y."/>
        </authorList>
    </citation>
    <scope>NUCLEOTIDE SEQUENCE</scope>
    <source>
        <strain evidence="2">21MJYT02-11</strain>
    </source>
</reference>